<gene>
    <name evidence="3" type="ORF">RND71_007003</name>
</gene>
<dbReference type="FunFam" id="1.25.40.10:FF:000351">
    <property type="entry name" value="Pentatricopeptide repeat-containing protein"/>
    <property type="match status" value="1"/>
</dbReference>
<dbReference type="FunFam" id="1.25.40.10:FF:000442">
    <property type="entry name" value="Pentatricopeptide repeat-containing protein At3g49710"/>
    <property type="match status" value="1"/>
</dbReference>
<organism evidence="3 4">
    <name type="scientific">Anisodus tanguticus</name>
    <dbReference type="NCBI Taxonomy" id="243964"/>
    <lineage>
        <taxon>Eukaryota</taxon>
        <taxon>Viridiplantae</taxon>
        <taxon>Streptophyta</taxon>
        <taxon>Embryophyta</taxon>
        <taxon>Tracheophyta</taxon>
        <taxon>Spermatophyta</taxon>
        <taxon>Magnoliopsida</taxon>
        <taxon>eudicotyledons</taxon>
        <taxon>Gunneridae</taxon>
        <taxon>Pentapetalae</taxon>
        <taxon>asterids</taxon>
        <taxon>lamiids</taxon>
        <taxon>Solanales</taxon>
        <taxon>Solanaceae</taxon>
        <taxon>Solanoideae</taxon>
        <taxon>Hyoscyameae</taxon>
        <taxon>Anisodus</taxon>
    </lineage>
</organism>
<feature type="repeat" description="PPR" evidence="2">
    <location>
        <begin position="173"/>
        <end position="207"/>
    </location>
</feature>
<feature type="repeat" description="PPR" evidence="2">
    <location>
        <begin position="284"/>
        <end position="318"/>
    </location>
</feature>
<dbReference type="FunFam" id="1.25.40.10:FF:001093">
    <property type="entry name" value="Pentatricopeptide repeat-containing protein At2g34400"/>
    <property type="match status" value="1"/>
</dbReference>
<dbReference type="InterPro" id="IPR002885">
    <property type="entry name" value="PPR_rpt"/>
</dbReference>
<evidence type="ECO:0008006" key="5">
    <source>
        <dbReference type="Google" id="ProtNLM"/>
    </source>
</evidence>
<accession>A0AAE1SX74</accession>
<dbReference type="PANTHER" id="PTHR47926">
    <property type="entry name" value="PENTATRICOPEPTIDE REPEAT-CONTAINING PROTEIN"/>
    <property type="match status" value="1"/>
</dbReference>
<dbReference type="NCBIfam" id="TIGR00756">
    <property type="entry name" value="PPR"/>
    <property type="match status" value="8"/>
</dbReference>
<evidence type="ECO:0000313" key="4">
    <source>
        <dbReference type="Proteomes" id="UP001291623"/>
    </source>
</evidence>
<dbReference type="EMBL" id="JAVYJV010000003">
    <property type="protein sequence ID" value="KAK4376326.1"/>
    <property type="molecule type" value="Genomic_DNA"/>
</dbReference>
<dbReference type="FunFam" id="1.25.40.10:FF:000688">
    <property type="entry name" value="Pentatricopeptide repeat-containing protein"/>
    <property type="match status" value="1"/>
</dbReference>
<feature type="repeat" description="PPR" evidence="2">
    <location>
        <begin position="552"/>
        <end position="586"/>
    </location>
</feature>
<dbReference type="Gene3D" id="1.25.40.10">
    <property type="entry name" value="Tetratricopeptide repeat domain"/>
    <property type="match status" value="6"/>
</dbReference>
<dbReference type="InterPro" id="IPR046848">
    <property type="entry name" value="E_motif"/>
</dbReference>
<reference evidence="3" key="1">
    <citation type="submission" date="2023-12" db="EMBL/GenBank/DDBJ databases">
        <title>Genome assembly of Anisodus tanguticus.</title>
        <authorList>
            <person name="Wang Y.-J."/>
        </authorList>
    </citation>
    <scope>NUCLEOTIDE SEQUENCE</scope>
    <source>
        <strain evidence="3">KB-2021</strain>
        <tissue evidence="3">Leaf</tissue>
    </source>
</reference>
<keyword evidence="1" id="KW-0677">Repeat</keyword>
<comment type="caution">
    <text evidence="3">The sequence shown here is derived from an EMBL/GenBank/DDBJ whole genome shotgun (WGS) entry which is preliminary data.</text>
</comment>
<evidence type="ECO:0000256" key="1">
    <source>
        <dbReference type="ARBA" id="ARBA00022737"/>
    </source>
</evidence>
<dbReference type="GO" id="GO:0003723">
    <property type="term" value="F:RNA binding"/>
    <property type="evidence" value="ECO:0007669"/>
    <property type="project" value="InterPro"/>
</dbReference>
<dbReference type="InterPro" id="IPR011990">
    <property type="entry name" value="TPR-like_helical_dom_sf"/>
</dbReference>
<dbReference type="Pfam" id="PF13041">
    <property type="entry name" value="PPR_2"/>
    <property type="match status" value="5"/>
</dbReference>
<proteinExistence type="predicted"/>
<dbReference type="InterPro" id="IPR046960">
    <property type="entry name" value="PPR_At4g14850-like_plant"/>
</dbReference>
<dbReference type="PANTHER" id="PTHR47926:SF343">
    <property type="entry name" value="PENTACOTRIPEPTIDE-REPEAT REGION OF PRORP DOMAIN-CONTAINING PROTEIN"/>
    <property type="match status" value="1"/>
</dbReference>
<dbReference type="Pfam" id="PF20431">
    <property type="entry name" value="E_motif"/>
    <property type="match status" value="1"/>
</dbReference>
<feature type="repeat" description="PPR" evidence="2">
    <location>
        <begin position="72"/>
        <end position="106"/>
    </location>
</feature>
<sequence length="813" mass="90715">MHARINTTYLVNLLQSSIDNKAYIAGKLLHAHILRLGLSADTFLVNRLIELYSKCGHIHAARHLFDQMVERNIYSWHSLLSAYCKEGQLDNAHKLFMKMPERNSVSWNTVISAFARNGYERKALECGRVSHGSAVKYGLHKNVYVGNALLSLYVKCGCPRDALIAFRELDEPNEVSFTAMMCGLVETDQVEEAFEMFRLMQRSGIRIDSVSLSSVLRVCAKGGGSNFGWNGDLPHIQGKQVHSLTIKRGFEGDLHVCNSLLDMYAKNGDMGSAEVLFGNLSETSTVSWNVMISGFGQNHDKERAMEYMERMRGLGVEPNEVTYINMLAACVKSGDVENGRLIFDSMACPSLISWNAILSGYSQNEDHLEALKLFREMQFQNQRPDRTSLAIMLSSCSEIGFLECGLQVHATSLKCVSSGDIYIASGLIGMYLKCARVEVAVRIFDGLTQADIVCWNSLITGLSYNSLDKEAFTFFKRMRQTGMLPNEFSFATILSCCSKLSSLSQGRQLHGLIIKSGYANDIVVGSTLIDMYSKCGDVDGARVHFGMMPYKNTITWNEMIHGYAQNGRGDEAIFLYEDMIYSGGKPDVITFIAALTACSHSGLVDLGLNIFNSMQQQYGVKPLVDHYTCMIDCLGRAARFGEIEELIEKMPCKDDSIVWEVLLSSCRLHGNVILARRAAEELIRLNPQNSVPYVLLANMYTSLGRWDDTEEIRAAMLERQFWAVLFIAPAAPVERKLMDKEEARGWNGAATIVSVFLFQRLYEGTLFRNFLRSKPSSLISDVFMCGAKAAIPDAPSPPTDIPFSKIFCISLLQ</sequence>
<keyword evidence="4" id="KW-1185">Reference proteome</keyword>
<dbReference type="Proteomes" id="UP001291623">
    <property type="component" value="Unassembled WGS sequence"/>
</dbReference>
<dbReference type="SUPFAM" id="SSF48452">
    <property type="entry name" value="TPR-like"/>
    <property type="match status" value="1"/>
</dbReference>
<feature type="repeat" description="PPR" evidence="2">
    <location>
        <begin position="41"/>
        <end position="71"/>
    </location>
</feature>
<dbReference type="GO" id="GO:0009451">
    <property type="term" value="P:RNA modification"/>
    <property type="evidence" value="ECO:0007669"/>
    <property type="project" value="InterPro"/>
</dbReference>
<dbReference type="FunFam" id="1.25.40.10:FF:000343">
    <property type="entry name" value="Pentatricopeptide repeat-containing protein At3g58590"/>
    <property type="match status" value="1"/>
</dbReference>
<protein>
    <recommendedName>
        <fullName evidence="5">Pentatricopeptide repeat-containing protein</fullName>
    </recommendedName>
</protein>
<feature type="repeat" description="PPR" evidence="2">
    <location>
        <begin position="451"/>
        <end position="485"/>
    </location>
</feature>
<name>A0AAE1SX74_9SOLA</name>
<dbReference type="PROSITE" id="PS51375">
    <property type="entry name" value="PPR"/>
    <property type="match status" value="7"/>
</dbReference>
<evidence type="ECO:0000256" key="2">
    <source>
        <dbReference type="PROSITE-ProRule" id="PRU00708"/>
    </source>
</evidence>
<dbReference type="AlphaFoldDB" id="A0AAE1SX74"/>
<dbReference type="Pfam" id="PF01535">
    <property type="entry name" value="PPR"/>
    <property type="match status" value="7"/>
</dbReference>
<evidence type="ECO:0000313" key="3">
    <source>
        <dbReference type="EMBL" id="KAK4376326.1"/>
    </source>
</evidence>
<feature type="repeat" description="PPR" evidence="2">
    <location>
        <begin position="350"/>
        <end position="384"/>
    </location>
</feature>